<evidence type="ECO:0000313" key="1">
    <source>
        <dbReference type="EMBL" id="PKI59107.1"/>
    </source>
</evidence>
<gene>
    <name evidence="1" type="ORF">CRG98_020473</name>
</gene>
<keyword evidence="2" id="KW-1185">Reference proteome</keyword>
<evidence type="ECO:0000313" key="2">
    <source>
        <dbReference type="Proteomes" id="UP000233551"/>
    </source>
</evidence>
<reference evidence="1 2" key="1">
    <citation type="submission" date="2017-11" db="EMBL/GenBank/DDBJ databases">
        <title>De-novo sequencing of pomegranate (Punica granatum L.) genome.</title>
        <authorList>
            <person name="Akparov Z."/>
            <person name="Amiraslanov A."/>
            <person name="Hajiyeva S."/>
            <person name="Abbasov M."/>
            <person name="Kaur K."/>
            <person name="Hamwieh A."/>
            <person name="Solovyev V."/>
            <person name="Salamov A."/>
            <person name="Braich B."/>
            <person name="Kosarev P."/>
            <person name="Mahmoud A."/>
            <person name="Hajiyev E."/>
            <person name="Babayeva S."/>
            <person name="Izzatullayeva V."/>
            <person name="Mammadov A."/>
            <person name="Mammadov A."/>
            <person name="Sharifova S."/>
            <person name="Ojaghi J."/>
            <person name="Eynullazada K."/>
            <person name="Bayramov B."/>
            <person name="Abdulazimova A."/>
            <person name="Shahmuradov I."/>
        </authorList>
    </citation>
    <scope>NUCLEOTIDE SEQUENCE [LARGE SCALE GENOMIC DNA]</scope>
    <source>
        <strain evidence="2">cv. AG2017</strain>
        <tissue evidence="1">Leaf</tissue>
    </source>
</reference>
<organism evidence="1 2">
    <name type="scientific">Punica granatum</name>
    <name type="common">Pomegranate</name>
    <dbReference type="NCBI Taxonomy" id="22663"/>
    <lineage>
        <taxon>Eukaryota</taxon>
        <taxon>Viridiplantae</taxon>
        <taxon>Streptophyta</taxon>
        <taxon>Embryophyta</taxon>
        <taxon>Tracheophyta</taxon>
        <taxon>Spermatophyta</taxon>
        <taxon>Magnoliopsida</taxon>
        <taxon>eudicotyledons</taxon>
        <taxon>Gunneridae</taxon>
        <taxon>Pentapetalae</taxon>
        <taxon>rosids</taxon>
        <taxon>malvids</taxon>
        <taxon>Myrtales</taxon>
        <taxon>Lythraceae</taxon>
        <taxon>Punica</taxon>
    </lineage>
</organism>
<dbReference type="Proteomes" id="UP000233551">
    <property type="component" value="Unassembled WGS sequence"/>
</dbReference>
<accession>A0A2I0JS17</accession>
<proteinExistence type="predicted"/>
<comment type="caution">
    <text evidence="1">The sequence shown here is derived from an EMBL/GenBank/DDBJ whole genome shotgun (WGS) entry which is preliminary data.</text>
</comment>
<dbReference type="EMBL" id="PGOL01001319">
    <property type="protein sequence ID" value="PKI59107.1"/>
    <property type="molecule type" value="Genomic_DNA"/>
</dbReference>
<sequence>MTPEPGSQCIDDSYSPCINVESSMDRGPGYGPAHCPMESRGQPFFLFPPSLPPLRSANSVAEILQRLRKKQTESARIGMMQNLMILGLIL</sequence>
<dbReference type="AlphaFoldDB" id="A0A2I0JS17"/>
<protein>
    <submittedName>
        <fullName evidence="1">Uncharacterized protein</fullName>
    </submittedName>
</protein>
<name>A0A2I0JS17_PUNGR</name>